<dbReference type="PANTHER" id="PTHR47643">
    <property type="entry name" value="TPR DOMAIN PROTEIN (AFU_ORTHOLOGUE AFUA_5G12710)"/>
    <property type="match status" value="1"/>
</dbReference>
<dbReference type="PROSITE" id="PS50005">
    <property type="entry name" value="TPR"/>
    <property type="match status" value="1"/>
</dbReference>
<dbReference type="Gene3D" id="1.25.40.10">
    <property type="entry name" value="Tetratricopeptide repeat domain"/>
    <property type="match status" value="1"/>
</dbReference>
<dbReference type="Pfam" id="PF00856">
    <property type="entry name" value="SET"/>
    <property type="match status" value="1"/>
</dbReference>
<dbReference type="RefSeq" id="XP_033385606.1">
    <property type="nucleotide sequence ID" value="XM_033527439.1"/>
</dbReference>
<keyword evidence="1" id="KW-0802">TPR repeat</keyword>
<evidence type="ECO:0000313" key="5">
    <source>
        <dbReference type="Proteomes" id="UP000799778"/>
    </source>
</evidence>
<evidence type="ECO:0000313" key="4">
    <source>
        <dbReference type="EMBL" id="KAF2017267.1"/>
    </source>
</evidence>
<sequence length="662" mass="73378">MASTKNDGSTIFLSEQEVSRIRSTVQNRIKQCESIRGQARSPRDKKSSISEATGASLMADMGGMPDPDMAEGARGAAVPALAVGQPYPPCVIPLRELELMKIKDLVLDTHHRGRRLKVKRASPVVTLTARSWTMVQDVEDGGDEIERLEMCLHKTRHGEDVLELNAYYEIKEPYFTINDQGEPTLRIDHPSDLVLYRDDLPKSNDPASKDAAAAEKAAKKCKDKGNAALKEQDFPEAHAKYTEGLAISKKFPDADACVDLARDISRNRAHVNLILQQLDEAKSDAKAALIGKDDERFKDLDSKAYYRAGSAAYALGEWDEASTYFQDQLRVAPTDRSANVFLKKIGQRLEEQEKGTHDLRKIRAGLSRERPRVDAATYNGNTEIKDSPGRGRGLFATKKIAAGEIVAIEKAVPAVLGFESEALTVMTYDVRDDRIRVAPAGLEKALVQRLISNPSLIKKAMESFGDYEGDGKGIFQNEDGPIVDVFRIHDIIARNAFAAGAQYGEENTGNTSVGFWPYAAMANHSCLPNTKKEYAGDLIIVRASSPIAAGEEIFGSYNEAVDFDTRQAALMTTWGFECDCKLCAAEKKDDPAVRKKRRDLASEADAFVQRESWADAKRLTMRKAQNLARNIDETYNSERFKDLPHLATQTIQEWLSKASPRR</sequence>
<dbReference type="PANTHER" id="PTHR47643:SF2">
    <property type="entry name" value="TPR DOMAIN PROTEIN (AFU_ORTHOLOGUE AFUA_5G12710)"/>
    <property type="match status" value="1"/>
</dbReference>
<evidence type="ECO:0000259" key="3">
    <source>
        <dbReference type="PROSITE" id="PS50280"/>
    </source>
</evidence>
<feature type="domain" description="SET" evidence="3">
    <location>
        <begin position="380"/>
        <end position="558"/>
    </location>
</feature>
<dbReference type="PROSITE" id="PS50280">
    <property type="entry name" value="SET"/>
    <property type="match status" value="1"/>
</dbReference>
<dbReference type="GeneID" id="54284836"/>
<dbReference type="InterPro" id="IPR011990">
    <property type="entry name" value="TPR-like_helical_dom_sf"/>
</dbReference>
<name>A0A6A5XWP0_9PLEO</name>
<protein>
    <submittedName>
        <fullName evidence="4">SET domain-containing protein</fullName>
    </submittedName>
</protein>
<proteinExistence type="predicted"/>
<keyword evidence="5" id="KW-1185">Reference proteome</keyword>
<dbReference type="OrthoDB" id="438641at2759"/>
<feature type="region of interest" description="Disordered" evidence="2">
    <location>
        <begin position="32"/>
        <end position="51"/>
    </location>
</feature>
<dbReference type="SMART" id="SM00317">
    <property type="entry name" value="SET"/>
    <property type="match status" value="1"/>
</dbReference>
<evidence type="ECO:0000256" key="1">
    <source>
        <dbReference type="PROSITE-ProRule" id="PRU00339"/>
    </source>
</evidence>
<dbReference type="InterPro" id="IPR001214">
    <property type="entry name" value="SET_dom"/>
</dbReference>
<dbReference type="AlphaFoldDB" id="A0A6A5XWP0"/>
<dbReference type="SMART" id="SM00028">
    <property type="entry name" value="TPR"/>
    <property type="match status" value="2"/>
</dbReference>
<dbReference type="Gene3D" id="2.170.270.10">
    <property type="entry name" value="SET domain"/>
    <property type="match status" value="1"/>
</dbReference>
<dbReference type="InterPro" id="IPR053209">
    <property type="entry name" value="Gramillin-biosynth_MTr"/>
</dbReference>
<dbReference type="Proteomes" id="UP000799778">
    <property type="component" value="Unassembled WGS sequence"/>
</dbReference>
<evidence type="ECO:0000256" key="2">
    <source>
        <dbReference type="SAM" id="MobiDB-lite"/>
    </source>
</evidence>
<dbReference type="InterPro" id="IPR046341">
    <property type="entry name" value="SET_dom_sf"/>
</dbReference>
<accession>A0A6A5XWP0</accession>
<reference evidence="4" key="1">
    <citation type="journal article" date="2020" name="Stud. Mycol.">
        <title>101 Dothideomycetes genomes: a test case for predicting lifestyles and emergence of pathogens.</title>
        <authorList>
            <person name="Haridas S."/>
            <person name="Albert R."/>
            <person name="Binder M."/>
            <person name="Bloem J."/>
            <person name="Labutti K."/>
            <person name="Salamov A."/>
            <person name="Andreopoulos B."/>
            <person name="Baker S."/>
            <person name="Barry K."/>
            <person name="Bills G."/>
            <person name="Bluhm B."/>
            <person name="Cannon C."/>
            <person name="Castanera R."/>
            <person name="Culley D."/>
            <person name="Daum C."/>
            <person name="Ezra D."/>
            <person name="Gonzalez J."/>
            <person name="Henrissat B."/>
            <person name="Kuo A."/>
            <person name="Liang C."/>
            <person name="Lipzen A."/>
            <person name="Lutzoni F."/>
            <person name="Magnuson J."/>
            <person name="Mondo S."/>
            <person name="Nolan M."/>
            <person name="Ohm R."/>
            <person name="Pangilinan J."/>
            <person name="Park H.-J."/>
            <person name="Ramirez L."/>
            <person name="Alfaro M."/>
            <person name="Sun H."/>
            <person name="Tritt A."/>
            <person name="Yoshinaga Y."/>
            <person name="Zwiers L.-H."/>
            <person name="Turgeon B."/>
            <person name="Goodwin S."/>
            <person name="Spatafora J."/>
            <person name="Crous P."/>
            <person name="Grigoriev I."/>
        </authorList>
    </citation>
    <scope>NUCLEOTIDE SEQUENCE</scope>
    <source>
        <strain evidence="4">CBS 175.79</strain>
    </source>
</reference>
<feature type="repeat" description="TPR" evidence="1">
    <location>
        <begin position="302"/>
        <end position="335"/>
    </location>
</feature>
<dbReference type="SUPFAM" id="SSF48452">
    <property type="entry name" value="TPR-like"/>
    <property type="match status" value="1"/>
</dbReference>
<gene>
    <name evidence="4" type="ORF">BU24DRAFT_420306</name>
</gene>
<dbReference type="EMBL" id="ML978068">
    <property type="protein sequence ID" value="KAF2017267.1"/>
    <property type="molecule type" value="Genomic_DNA"/>
</dbReference>
<dbReference type="InterPro" id="IPR019734">
    <property type="entry name" value="TPR_rpt"/>
</dbReference>
<dbReference type="SUPFAM" id="SSF82199">
    <property type="entry name" value="SET domain"/>
    <property type="match status" value="1"/>
</dbReference>
<organism evidence="4 5">
    <name type="scientific">Aaosphaeria arxii CBS 175.79</name>
    <dbReference type="NCBI Taxonomy" id="1450172"/>
    <lineage>
        <taxon>Eukaryota</taxon>
        <taxon>Fungi</taxon>
        <taxon>Dikarya</taxon>
        <taxon>Ascomycota</taxon>
        <taxon>Pezizomycotina</taxon>
        <taxon>Dothideomycetes</taxon>
        <taxon>Pleosporomycetidae</taxon>
        <taxon>Pleosporales</taxon>
        <taxon>Pleosporales incertae sedis</taxon>
        <taxon>Aaosphaeria</taxon>
    </lineage>
</organism>